<dbReference type="RefSeq" id="WP_201674126.1">
    <property type="nucleotide sequence ID" value="NZ_JAEQNE010000002.1"/>
</dbReference>
<accession>A0A936YZL7</accession>
<reference evidence="2 3" key="1">
    <citation type="journal article" date="2017" name="Int. J. Syst. Evol. Microbiol.">
        <title>Ramlibacter monticola sp. nov., isolated from forest soil.</title>
        <authorList>
            <person name="Chaudhary D.K."/>
            <person name="Kim J."/>
        </authorList>
    </citation>
    <scope>NUCLEOTIDE SEQUENCE [LARGE SCALE GENOMIC DNA]</scope>
    <source>
        <strain evidence="2 3">KACC 19175</strain>
    </source>
</reference>
<dbReference type="Proteomes" id="UP000599109">
    <property type="component" value="Unassembled WGS sequence"/>
</dbReference>
<dbReference type="InterPro" id="IPR018688">
    <property type="entry name" value="PpoB2-like"/>
</dbReference>
<evidence type="ECO:0000313" key="3">
    <source>
        <dbReference type="Proteomes" id="UP000599109"/>
    </source>
</evidence>
<protein>
    <submittedName>
        <fullName evidence="2">DUF2182 domain-containing protein</fullName>
    </submittedName>
</protein>
<dbReference type="AlphaFoldDB" id="A0A936YZL7"/>
<keyword evidence="1" id="KW-0472">Membrane</keyword>
<keyword evidence="1" id="KW-1133">Transmembrane helix</keyword>
<feature type="transmembrane region" description="Helical" evidence="1">
    <location>
        <begin position="188"/>
        <end position="210"/>
    </location>
</feature>
<comment type="caution">
    <text evidence="2">The sequence shown here is derived from an EMBL/GenBank/DDBJ whole genome shotgun (WGS) entry which is preliminary data.</text>
</comment>
<dbReference type="EMBL" id="JAEQNE010000002">
    <property type="protein sequence ID" value="MBL0391499.1"/>
    <property type="molecule type" value="Genomic_DNA"/>
</dbReference>
<feature type="transmembrane region" description="Helical" evidence="1">
    <location>
        <begin position="230"/>
        <end position="249"/>
    </location>
</feature>
<feature type="transmembrane region" description="Helical" evidence="1">
    <location>
        <begin position="12"/>
        <end position="30"/>
    </location>
</feature>
<feature type="transmembrane region" description="Helical" evidence="1">
    <location>
        <begin position="121"/>
        <end position="141"/>
    </location>
</feature>
<keyword evidence="3" id="KW-1185">Reference proteome</keyword>
<organism evidence="2 3">
    <name type="scientific">Ramlibacter monticola</name>
    <dbReference type="NCBI Taxonomy" id="1926872"/>
    <lineage>
        <taxon>Bacteria</taxon>
        <taxon>Pseudomonadati</taxon>
        <taxon>Pseudomonadota</taxon>
        <taxon>Betaproteobacteria</taxon>
        <taxon>Burkholderiales</taxon>
        <taxon>Comamonadaceae</taxon>
        <taxon>Ramlibacter</taxon>
    </lineage>
</organism>
<proteinExistence type="predicted"/>
<name>A0A936YZL7_9BURK</name>
<keyword evidence="1" id="KW-0812">Transmembrane</keyword>
<gene>
    <name evidence="2" type="ORF">JJ685_10140</name>
</gene>
<feature type="transmembrane region" description="Helical" evidence="1">
    <location>
        <begin position="93"/>
        <end position="115"/>
    </location>
</feature>
<dbReference type="Pfam" id="PF09948">
    <property type="entry name" value="PpoB2"/>
    <property type="match status" value="1"/>
</dbReference>
<feature type="transmembrane region" description="Helical" evidence="1">
    <location>
        <begin position="50"/>
        <end position="72"/>
    </location>
</feature>
<evidence type="ECO:0000256" key="1">
    <source>
        <dbReference type="SAM" id="Phobius"/>
    </source>
</evidence>
<sequence>MHKDPRQIAGAALVVGLSVAGWALLTWMSLDMGDPMVQLAMPAGPDWSSMNVAALFGMWAIMMAAMMLPSALPMVLTFVRLNVLQGEPGRARAFVAAYLLVWSTYAGLATALQWVLQSLNWVDPMIVSTSMALNVGLLLIAGAYQFSPLKRVCLAQCRSPLGFLLADWKPRAGGAFAMGLRHGASCTGCCWALMLLAFVGGVMNIAWIAALSLAVAIEKLAPRGELLGKLLGLVLIAVGVSKIGMFVSAG</sequence>
<evidence type="ECO:0000313" key="2">
    <source>
        <dbReference type="EMBL" id="MBL0391499.1"/>
    </source>
</evidence>